<evidence type="ECO:0000256" key="8">
    <source>
        <dbReference type="RuleBase" id="RU361162"/>
    </source>
</evidence>
<dbReference type="GO" id="GO:0005634">
    <property type="term" value="C:nucleus"/>
    <property type="evidence" value="ECO:0007669"/>
    <property type="project" value="TreeGrafter"/>
</dbReference>
<dbReference type="SUPFAM" id="SSF82615">
    <property type="entry name" value="Polo-box domain"/>
    <property type="match status" value="2"/>
</dbReference>
<evidence type="ECO:0000256" key="4">
    <source>
        <dbReference type="ARBA" id="ARBA00022741"/>
    </source>
</evidence>
<dbReference type="Proteomes" id="UP000009168">
    <property type="component" value="Unassembled WGS sequence"/>
</dbReference>
<feature type="region of interest" description="Disordered" evidence="9">
    <location>
        <begin position="347"/>
        <end position="431"/>
    </location>
</feature>
<sequence>MSTENQNQQQKPAQDPVSCYQAQPQRNLLHEKRKNQDGEWKVERSYEVLSKLGKGGFAKVYLAKDISSNEQYAIKVVDKSSLEKDSFKEKLNQEIKIQKSLNHENVVKYYTSFEDSQNVYIVLEYCSNQTFKELLDRRKRLTEIEVKSHLFQIIQSLKYIHSKGVIHRDLKIANIFLNDKMVVKLADFGLSAMMKNAQKRKTVCGTPNYIAPEVLKNQGHDYLVDNWAIGVIVYTFLIGKPPFEEKEVENTLRNIKANRYSFPENCTISKEAKDFIQKILVPNPDQRLTMDQMLQHPFMKSEEYYIPKTFPISTLALPPTANYLRKLRKSESVLAPKSQLQLANNGAQPYDYNCQNENQTPHISTTQSTKHFQRSNHFYQTQSSSTANFKPTSLSQQHATTNSNNLQDTNSTNTNENNTISSNNPNNNEINIANQENDNYQLLRMRSQENIQFSRQFQNYFQGKKENSLQKYPSSQQFTGNPISSNQNILNQHQSPPKNLNTAAGYSSVEKPSYSQSSQTKVPTLTSSQKFDIKKYNTIHISDTNQNQNHNKANNPYYNLPAQSGQQNSNQSPLEQINLLTQKQNIYLFDYIDCSSKFGLAYYLNNGNVGILLNDGNVTQIVDETFEHIQKVQDNYVIQKYPIKQIPPSCQNLFRLTTNIKEYFLNKYKLICPKVELQEGDFEKEVYLKKFISTKQASFFRFSNKDLQVIFIDKSEVVITQQNKNLYFKDKNGTQKIHTLNHEDKSSLPHNIRKRILYIKDVFLSGNHSKTQQANKLQGTDNQQNSGQNPTKYSSTTPSSNNQVQPSSVPCSPPISSLTHSSSQNQKLTQAANNIVNPAQQMSASSLTQYQSVPLQNGQNQASMFNSTYQQGFNQNNPQSSSLSPLNSINQNISPVQQDPNNNISNNLQNNIQFSQIMKTNNNTTSSTNNSVSTSQQTPQQQVLNQIKYNNSQQLSQTAKLSLYQSQKLRVSVENYQSPVSKPVQNAPSVYPLKMYQ</sequence>
<feature type="compositionally biased region" description="Basic and acidic residues" evidence="9">
    <location>
        <begin position="28"/>
        <end position="37"/>
    </location>
</feature>
<dbReference type="EC" id="2.7.11.21" evidence="8"/>
<dbReference type="SMART" id="SM00220">
    <property type="entry name" value="S_TKc"/>
    <property type="match status" value="1"/>
</dbReference>
<feature type="compositionally biased region" description="Polar residues" evidence="9">
    <location>
        <begin position="347"/>
        <end position="409"/>
    </location>
</feature>
<keyword evidence="3" id="KW-0677">Repeat</keyword>
<feature type="compositionally biased region" description="Polar residues" evidence="9">
    <location>
        <begin position="770"/>
        <end position="805"/>
    </location>
</feature>
<dbReference type="FunFam" id="1.10.510.10:FF:000673">
    <property type="entry name" value="CAMK family protein kinase"/>
    <property type="match status" value="1"/>
</dbReference>
<dbReference type="CDD" id="cd14099">
    <property type="entry name" value="STKc_PLK"/>
    <property type="match status" value="1"/>
</dbReference>
<dbReference type="InterPro" id="IPR008271">
    <property type="entry name" value="Ser/Thr_kinase_AS"/>
</dbReference>
<evidence type="ECO:0000256" key="1">
    <source>
        <dbReference type="ARBA" id="ARBA00022527"/>
    </source>
</evidence>
<dbReference type="PANTHER" id="PTHR24345:SF0">
    <property type="entry name" value="CELL CYCLE SERINE_THREONINE-PROTEIN KINASE CDC5_MSD2"/>
    <property type="match status" value="1"/>
</dbReference>
<keyword evidence="1 8" id="KW-0723">Serine/threonine-protein kinase</keyword>
<dbReference type="InterPro" id="IPR033695">
    <property type="entry name" value="POLO_box_2"/>
</dbReference>
<feature type="domain" description="Protein kinase" evidence="10">
    <location>
        <begin position="46"/>
        <end position="299"/>
    </location>
</feature>
<comment type="similarity">
    <text evidence="8">Belongs to the protein kinase superfamily. Ser/Thr protein kinase family. CDC5/Polo subfamily.</text>
</comment>
<dbReference type="FunFam" id="3.30.200.20:FF:000042">
    <property type="entry name" value="Aurora kinase A"/>
    <property type="match status" value="1"/>
</dbReference>
<dbReference type="InterPro" id="IPR017441">
    <property type="entry name" value="Protein_kinase_ATP_BS"/>
</dbReference>
<dbReference type="CDD" id="cd13118">
    <property type="entry name" value="POLO_box_1"/>
    <property type="match status" value="1"/>
</dbReference>
<dbReference type="Gene3D" id="3.30.1120.30">
    <property type="entry name" value="POLO box domain"/>
    <property type="match status" value="2"/>
</dbReference>
<dbReference type="InterPro" id="IPR033701">
    <property type="entry name" value="POLO_box_1"/>
</dbReference>
<dbReference type="GO" id="GO:0004674">
    <property type="term" value="F:protein serine/threonine kinase activity"/>
    <property type="evidence" value="ECO:0007669"/>
    <property type="project" value="UniProtKB-KW"/>
</dbReference>
<feature type="compositionally biased region" description="Low complexity" evidence="9">
    <location>
        <begin position="806"/>
        <end position="823"/>
    </location>
</feature>
<dbReference type="SUPFAM" id="SSF56112">
    <property type="entry name" value="Protein kinase-like (PK-like)"/>
    <property type="match status" value="1"/>
</dbReference>
<dbReference type="STRING" id="312017.I7MGM0"/>
<feature type="region of interest" description="Disordered" evidence="9">
    <location>
        <begin position="770"/>
        <end position="827"/>
    </location>
</feature>
<feature type="region of interest" description="Disordered" evidence="9">
    <location>
        <begin position="466"/>
        <end position="526"/>
    </location>
</feature>
<proteinExistence type="inferred from homology"/>
<feature type="compositionally biased region" description="Polar residues" evidence="9">
    <location>
        <begin position="513"/>
        <end position="526"/>
    </location>
</feature>
<feature type="compositionally biased region" description="Low complexity" evidence="9">
    <location>
        <begin position="410"/>
        <end position="431"/>
    </location>
</feature>
<dbReference type="GO" id="GO:0005524">
    <property type="term" value="F:ATP binding"/>
    <property type="evidence" value="ECO:0007669"/>
    <property type="project" value="UniProtKB-UniRule"/>
</dbReference>
<dbReference type="InterPro" id="IPR000959">
    <property type="entry name" value="POLO_box_dom"/>
</dbReference>
<feature type="compositionally biased region" description="Polar residues" evidence="9">
    <location>
        <begin position="1"/>
        <end position="12"/>
    </location>
</feature>
<dbReference type="Gene3D" id="1.10.510.10">
    <property type="entry name" value="Transferase(Phosphotransferase) domain 1"/>
    <property type="match status" value="1"/>
</dbReference>
<dbReference type="CDD" id="cd13117">
    <property type="entry name" value="POLO_box_2"/>
    <property type="match status" value="1"/>
</dbReference>
<dbReference type="GeneID" id="7840946"/>
<evidence type="ECO:0000313" key="12">
    <source>
        <dbReference type="EMBL" id="EAR85316.2"/>
    </source>
</evidence>
<evidence type="ECO:0000256" key="5">
    <source>
        <dbReference type="ARBA" id="ARBA00022777"/>
    </source>
</evidence>
<dbReference type="KEGG" id="tet:TTHERM_00470890"/>
<evidence type="ECO:0000259" key="10">
    <source>
        <dbReference type="PROSITE" id="PS50011"/>
    </source>
</evidence>
<dbReference type="EMBL" id="GG662622">
    <property type="protein sequence ID" value="EAR85316.2"/>
    <property type="molecule type" value="Genomic_DNA"/>
</dbReference>
<dbReference type="eggNOG" id="KOG0575">
    <property type="taxonomic scope" value="Eukaryota"/>
</dbReference>
<name>I7MGM0_TETTS</name>
<evidence type="ECO:0000313" key="13">
    <source>
        <dbReference type="Proteomes" id="UP000009168"/>
    </source>
</evidence>
<evidence type="ECO:0000256" key="7">
    <source>
        <dbReference type="PROSITE-ProRule" id="PRU10141"/>
    </source>
</evidence>
<dbReference type="PANTHER" id="PTHR24345">
    <property type="entry name" value="SERINE/THREONINE-PROTEIN KINASE PLK"/>
    <property type="match status" value="1"/>
</dbReference>
<dbReference type="OrthoDB" id="345735at2759"/>
<feature type="compositionally biased region" description="Low complexity" evidence="9">
    <location>
        <begin position="874"/>
        <end position="906"/>
    </location>
</feature>
<keyword evidence="4 7" id="KW-0547">Nucleotide-binding</keyword>
<dbReference type="InterPro" id="IPR011009">
    <property type="entry name" value="Kinase-like_dom_sf"/>
</dbReference>
<dbReference type="PROSITE" id="PS50078">
    <property type="entry name" value="POLO_BOX"/>
    <property type="match status" value="1"/>
</dbReference>
<dbReference type="InterPro" id="IPR000719">
    <property type="entry name" value="Prot_kinase_dom"/>
</dbReference>
<reference evidence="13" key="1">
    <citation type="journal article" date="2006" name="PLoS Biol.">
        <title>Macronuclear genome sequence of the ciliate Tetrahymena thermophila, a model eukaryote.</title>
        <authorList>
            <person name="Eisen J.A."/>
            <person name="Coyne R.S."/>
            <person name="Wu M."/>
            <person name="Wu D."/>
            <person name="Thiagarajan M."/>
            <person name="Wortman J.R."/>
            <person name="Badger J.H."/>
            <person name="Ren Q."/>
            <person name="Amedeo P."/>
            <person name="Jones K.M."/>
            <person name="Tallon L.J."/>
            <person name="Delcher A.L."/>
            <person name="Salzberg S.L."/>
            <person name="Silva J.C."/>
            <person name="Haas B.J."/>
            <person name="Majoros W.H."/>
            <person name="Farzad M."/>
            <person name="Carlton J.M."/>
            <person name="Smith R.K. Jr."/>
            <person name="Garg J."/>
            <person name="Pearlman R.E."/>
            <person name="Karrer K.M."/>
            <person name="Sun L."/>
            <person name="Manning G."/>
            <person name="Elde N.C."/>
            <person name="Turkewitz A.P."/>
            <person name="Asai D.J."/>
            <person name="Wilkes D.E."/>
            <person name="Wang Y."/>
            <person name="Cai H."/>
            <person name="Collins K."/>
            <person name="Stewart B.A."/>
            <person name="Lee S.R."/>
            <person name="Wilamowska K."/>
            <person name="Weinberg Z."/>
            <person name="Ruzzo W.L."/>
            <person name="Wloga D."/>
            <person name="Gaertig J."/>
            <person name="Frankel J."/>
            <person name="Tsao C.-C."/>
            <person name="Gorovsky M.A."/>
            <person name="Keeling P.J."/>
            <person name="Waller R.F."/>
            <person name="Patron N.J."/>
            <person name="Cherry J.M."/>
            <person name="Stover N.A."/>
            <person name="Krieger C.J."/>
            <person name="del Toro C."/>
            <person name="Ryder H.F."/>
            <person name="Williamson S.C."/>
            <person name="Barbeau R.A."/>
            <person name="Hamilton E.P."/>
            <person name="Orias E."/>
        </authorList>
    </citation>
    <scope>NUCLEOTIDE SEQUENCE [LARGE SCALE GENOMIC DNA]</scope>
    <source>
        <strain evidence="13">SB210</strain>
    </source>
</reference>
<dbReference type="Pfam" id="PF00659">
    <property type="entry name" value="POLO_box"/>
    <property type="match status" value="1"/>
</dbReference>
<comment type="catalytic activity">
    <reaction evidence="8">
        <text>L-threonyl-[protein] + ATP = O-phospho-L-threonyl-[protein] + ADP + H(+)</text>
        <dbReference type="Rhea" id="RHEA:46608"/>
        <dbReference type="Rhea" id="RHEA-COMP:11060"/>
        <dbReference type="Rhea" id="RHEA-COMP:11605"/>
        <dbReference type="ChEBI" id="CHEBI:15378"/>
        <dbReference type="ChEBI" id="CHEBI:30013"/>
        <dbReference type="ChEBI" id="CHEBI:30616"/>
        <dbReference type="ChEBI" id="CHEBI:61977"/>
        <dbReference type="ChEBI" id="CHEBI:456216"/>
        <dbReference type="EC" id="2.7.11.21"/>
    </reaction>
</comment>
<dbReference type="PROSITE" id="PS50011">
    <property type="entry name" value="PROTEIN_KINASE_DOM"/>
    <property type="match status" value="1"/>
</dbReference>
<keyword evidence="6 7" id="KW-0067">ATP-binding</keyword>
<gene>
    <name evidence="12" type="ORF">TTHERM_00470890</name>
</gene>
<organism evidence="12 13">
    <name type="scientific">Tetrahymena thermophila (strain SB210)</name>
    <dbReference type="NCBI Taxonomy" id="312017"/>
    <lineage>
        <taxon>Eukaryota</taxon>
        <taxon>Sar</taxon>
        <taxon>Alveolata</taxon>
        <taxon>Ciliophora</taxon>
        <taxon>Intramacronucleata</taxon>
        <taxon>Oligohymenophorea</taxon>
        <taxon>Hymenostomatida</taxon>
        <taxon>Tetrahymenina</taxon>
        <taxon>Tetrahymenidae</taxon>
        <taxon>Tetrahymena</taxon>
    </lineage>
</organism>
<accession>I7MGM0</accession>
<evidence type="ECO:0000256" key="9">
    <source>
        <dbReference type="SAM" id="MobiDB-lite"/>
    </source>
</evidence>
<dbReference type="PROSITE" id="PS00107">
    <property type="entry name" value="PROTEIN_KINASE_ATP"/>
    <property type="match status" value="1"/>
</dbReference>
<dbReference type="InParanoid" id="I7MGM0"/>
<keyword evidence="2 8" id="KW-0808">Transferase</keyword>
<protein>
    <recommendedName>
        <fullName evidence="8">Serine/threonine-protein kinase PLK</fullName>
        <ecNumber evidence="8">2.7.11.21</ecNumber>
    </recommendedName>
    <alternativeName>
        <fullName evidence="8">Polo-like kinase</fullName>
    </alternativeName>
</protein>
<dbReference type="PROSITE" id="PS00108">
    <property type="entry name" value="PROTEIN_KINASE_ST"/>
    <property type="match status" value="1"/>
</dbReference>
<feature type="region of interest" description="Disordered" evidence="9">
    <location>
        <begin position="869"/>
        <end position="906"/>
    </location>
</feature>
<dbReference type="AlphaFoldDB" id="I7MGM0"/>
<feature type="binding site" evidence="7">
    <location>
        <position position="75"/>
    </location>
    <ligand>
        <name>ATP</name>
        <dbReference type="ChEBI" id="CHEBI:30616"/>
    </ligand>
</feature>
<evidence type="ECO:0000256" key="6">
    <source>
        <dbReference type="ARBA" id="ARBA00022840"/>
    </source>
</evidence>
<feature type="region of interest" description="Disordered" evidence="9">
    <location>
        <begin position="1"/>
        <end position="37"/>
    </location>
</feature>
<dbReference type="InterPro" id="IPR036947">
    <property type="entry name" value="POLO_box_dom_sf"/>
</dbReference>
<dbReference type="Pfam" id="PF00069">
    <property type="entry name" value="Pkinase"/>
    <property type="match status" value="1"/>
</dbReference>
<feature type="domain" description="POLO box" evidence="11">
    <location>
        <begin position="687"/>
        <end position="768"/>
    </location>
</feature>
<keyword evidence="13" id="KW-1185">Reference proteome</keyword>
<feature type="compositionally biased region" description="Polar residues" evidence="9">
    <location>
        <begin position="469"/>
        <end position="505"/>
    </location>
</feature>
<dbReference type="RefSeq" id="XP_001032979.2">
    <property type="nucleotide sequence ID" value="XM_001032979.2"/>
</dbReference>
<evidence type="ECO:0000259" key="11">
    <source>
        <dbReference type="PROSITE" id="PS50078"/>
    </source>
</evidence>
<evidence type="ECO:0000256" key="3">
    <source>
        <dbReference type="ARBA" id="ARBA00022737"/>
    </source>
</evidence>
<keyword evidence="5 8" id="KW-0418">Kinase</keyword>
<evidence type="ECO:0000256" key="2">
    <source>
        <dbReference type="ARBA" id="ARBA00022679"/>
    </source>
</evidence>